<reference evidence="3" key="1">
    <citation type="journal article" date="2017" name="Front. Plant Sci.">
        <title>Climate Clever Clovers: New Paradigm to Reduce the Environmental Footprint of Ruminants by Breeding Low Methanogenic Forages Utilizing Haplotype Variation.</title>
        <authorList>
            <person name="Kaur P."/>
            <person name="Appels R."/>
            <person name="Bayer P.E."/>
            <person name="Keeble-Gagnere G."/>
            <person name="Wang J."/>
            <person name="Hirakawa H."/>
            <person name="Shirasawa K."/>
            <person name="Vercoe P."/>
            <person name="Stefanova K."/>
            <person name="Durmic Z."/>
            <person name="Nichols P."/>
            <person name="Revell C."/>
            <person name="Isobe S.N."/>
            <person name="Edwards D."/>
            <person name="Erskine W."/>
        </authorList>
    </citation>
    <scope>NUCLEOTIDE SEQUENCE [LARGE SCALE GENOMIC DNA]</scope>
    <source>
        <strain evidence="3">cv. Daliak</strain>
    </source>
</reference>
<dbReference type="AlphaFoldDB" id="A0A2Z6N176"/>
<name>A0A2Z6N176_TRISU</name>
<dbReference type="InterPro" id="IPR026960">
    <property type="entry name" value="RVT-Znf"/>
</dbReference>
<proteinExistence type="predicted"/>
<organism evidence="2 3">
    <name type="scientific">Trifolium subterraneum</name>
    <name type="common">Subterranean clover</name>
    <dbReference type="NCBI Taxonomy" id="3900"/>
    <lineage>
        <taxon>Eukaryota</taxon>
        <taxon>Viridiplantae</taxon>
        <taxon>Streptophyta</taxon>
        <taxon>Embryophyta</taxon>
        <taxon>Tracheophyta</taxon>
        <taxon>Spermatophyta</taxon>
        <taxon>Magnoliopsida</taxon>
        <taxon>eudicotyledons</taxon>
        <taxon>Gunneridae</taxon>
        <taxon>Pentapetalae</taxon>
        <taxon>rosids</taxon>
        <taxon>fabids</taxon>
        <taxon>Fabales</taxon>
        <taxon>Fabaceae</taxon>
        <taxon>Papilionoideae</taxon>
        <taxon>50 kb inversion clade</taxon>
        <taxon>NPAAA clade</taxon>
        <taxon>Hologalegina</taxon>
        <taxon>IRL clade</taxon>
        <taxon>Trifolieae</taxon>
        <taxon>Trifolium</taxon>
    </lineage>
</organism>
<evidence type="ECO:0000259" key="1">
    <source>
        <dbReference type="Pfam" id="PF13966"/>
    </source>
</evidence>
<keyword evidence="3" id="KW-1185">Reference proteome</keyword>
<dbReference type="PANTHER" id="PTHR36617">
    <property type="entry name" value="PROTEIN, PUTATIVE-RELATED"/>
    <property type="match status" value="1"/>
</dbReference>
<dbReference type="OrthoDB" id="1743609at2759"/>
<gene>
    <name evidence="2" type="ORF">TSUD_320260</name>
</gene>
<sequence length="239" mass="27549">MDVDEQQQQNQHESQVGYNTKIFNRRAGDWILDVFKKKLGNGGSTRFWLDHWVGVAPLKEVFPRLYSISLQMDLTIQEIGEWVNDKWVWHIKWRRIFFTWEEELARNLWNIIGERFAPSSTLGQQSLAVVAQVWESWAPSKVIIFSWQALLGRLPTRDNLARRGIIPLGVGTRCPWGDGDIESENHILVTCPLAWAVWSLVHKWFGIKSVVPSTISSMCESFLKVYRKGKNGSKGVLLV</sequence>
<dbReference type="PANTHER" id="PTHR36617:SF16">
    <property type="entry name" value="OS04G0516500 PROTEIN"/>
    <property type="match status" value="1"/>
</dbReference>
<feature type="domain" description="Reverse transcriptase zinc-binding" evidence="1">
    <location>
        <begin position="127"/>
        <end position="198"/>
    </location>
</feature>
<dbReference type="Proteomes" id="UP000242715">
    <property type="component" value="Unassembled WGS sequence"/>
</dbReference>
<accession>A0A2Z6N176</accession>
<evidence type="ECO:0000313" key="3">
    <source>
        <dbReference type="Proteomes" id="UP000242715"/>
    </source>
</evidence>
<evidence type="ECO:0000313" key="2">
    <source>
        <dbReference type="EMBL" id="GAU38554.1"/>
    </source>
</evidence>
<protein>
    <recommendedName>
        <fullName evidence="1">Reverse transcriptase zinc-binding domain-containing protein</fullName>
    </recommendedName>
</protein>
<dbReference type="EMBL" id="DF973721">
    <property type="protein sequence ID" value="GAU38554.1"/>
    <property type="molecule type" value="Genomic_DNA"/>
</dbReference>
<dbReference type="Pfam" id="PF13966">
    <property type="entry name" value="zf-RVT"/>
    <property type="match status" value="1"/>
</dbReference>